<keyword evidence="1" id="KW-0812">Transmembrane</keyword>
<protein>
    <submittedName>
        <fullName evidence="2">Uncharacterized protein</fullName>
    </submittedName>
</protein>
<proteinExistence type="predicted"/>
<organism evidence="2 3">
    <name type="scientific">Candidatus Promineifilum breve</name>
    <dbReference type="NCBI Taxonomy" id="1806508"/>
    <lineage>
        <taxon>Bacteria</taxon>
        <taxon>Bacillati</taxon>
        <taxon>Chloroflexota</taxon>
        <taxon>Ardenticatenia</taxon>
        <taxon>Candidatus Promineifilales</taxon>
        <taxon>Candidatus Promineifilaceae</taxon>
        <taxon>Candidatus Promineifilum</taxon>
    </lineage>
</organism>
<dbReference type="Pfam" id="PF16949">
    <property type="entry name" value="ABC_tran_2"/>
    <property type="match status" value="1"/>
</dbReference>
<reference evidence="2" key="1">
    <citation type="submission" date="2016-01" db="EMBL/GenBank/DDBJ databases">
        <authorList>
            <person name="Mcilroy J.S."/>
            <person name="Karst M S."/>
            <person name="Albertsen M."/>
        </authorList>
    </citation>
    <scope>NUCLEOTIDE SEQUENCE</scope>
    <source>
        <strain evidence="2">Cfx-K</strain>
    </source>
</reference>
<feature type="transmembrane region" description="Helical" evidence="1">
    <location>
        <begin position="28"/>
        <end position="56"/>
    </location>
</feature>
<dbReference type="Proteomes" id="UP000215027">
    <property type="component" value="Chromosome II"/>
</dbReference>
<gene>
    <name evidence="2" type="ORF">CFX0092_B0564</name>
</gene>
<accession>A0A160T9E9</accession>
<sequence length="572" mass="61124">MAADTWLLMQLYWKLDQREVTGQSKLRILAYALGVVGMLFIAAFSAAVGYFASYLLRPEMPVRVPPGLVPGLILTFVLLGVLVTGLNQAVKSLFLSGDLDRLMVAPVHTRSVMVAKLLSRLPSSLLLLLLVGAPALVAYGIGMGAGPVYYLLGAVLLLLAPLFGLAVGAVIAMLLVRWLPVNRVSELLAATYAFLGIAVALLFQLPRLFVNEDPEAMVESVAGGALGTWIETVDRLPIPTLWAGRGLVALDAGGIDATGLLGLLAYVLTTLGLFSLVILTADRLYLSGWLKTQSAGGKRRGLESGGGLLGRGSLASAIAWKDWLLRLRDPRQLVNVLGSGVIAVVVGGLAIFRGSGGDTSLMALSSSGTIDVPGGWRVLTAALSPGVLMAAWALFVGFSFLSNSASYALAQEGAGFAMLKAAPIRPRAVWWAKLMSMMVPYVMLFVLTLAGSWLFVRYSLAWLPYALATGLLMGYGLMALYVSVGFRYANLAWTDPRRMISSGGSWVSFLLSILYGLPAGIVTILSFGLAAVWPQWSLLFAAMGVVLVAAYTWLWHVLMARWAERAWDMLPV</sequence>
<feature type="transmembrane region" description="Helical" evidence="1">
    <location>
        <begin position="430"/>
        <end position="456"/>
    </location>
</feature>
<feature type="transmembrane region" description="Helical" evidence="1">
    <location>
        <begin position="125"/>
        <end position="142"/>
    </location>
</feature>
<keyword evidence="1" id="KW-0472">Membrane</keyword>
<feature type="transmembrane region" description="Helical" evidence="1">
    <location>
        <begin position="506"/>
        <end position="530"/>
    </location>
</feature>
<feature type="transmembrane region" description="Helical" evidence="1">
    <location>
        <begin position="260"/>
        <end position="281"/>
    </location>
</feature>
<evidence type="ECO:0000313" key="2">
    <source>
        <dbReference type="EMBL" id="CUS06098.1"/>
    </source>
</evidence>
<keyword evidence="1" id="KW-1133">Transmembrane helix</keyword>
<evidence type="ECO:0000256" key="1">
    <source>
        <dbReference type="SAM" id="Phobius"/>
    </source>
</evidence>
<evidence type="ECO:0000313" key="3">
    <source>
        <dbReference type="Proteomes" id="UP000215027"/>
    </source>
</evidence>
<name>A0A160T9E9_9CHLR</name>
<dbReference type="RefSeq" id="WP_095045418.1">
    <property type="nucleotide sequence ID" value="NZ_LN890656.1"/>
</dbReference>
<feature type="transmembrane region" description="Helical" evidence="1">
    <location>
        <begin position="536"/>
        <end position="555"/>
    </location>
</feature>
<feature type="transmembrane region" description="Helical" evidence="1">
    <location>
        <begin position="462"/>
        <end position="486"/>
    </location>
</feature>
<feature type="transmembrane region" description="Helical" evidence="1">
    <location>
        <begin position="68"/>
        <end position="86"/>
    </location>
</feature>
<dbReference type="OrthoDB" id="138672at2"/>
<dbReference type="AlphaFoldDB" id="A0A160T9E9"/>
<dbReference type="EMBL" id="LN890656">
    <property type="protein sequence ID" value="CUS06098.1"/>
    <property type="molecule type" value="Genomic_DNA"/>
</dbReference>
<keyword evidence="3" id="KW-1185">Reference proteome</keyword>
<feature type="transmembrane region" description="Helical" evidence="1">
    <location>
        <begin position="148"/>
        <end position="175"/>
    </location>
</feature>
<feature type="transmembrane region" description="Helical" evidence="1">
    <location>
        <begin position="187"/>
        <end position="205"/>
    </location>
</feature>
<dbReference type="KEGG" id="pbf:CFX0092_B0564"/>
<feature type="transmembrane region" description="Helical" evidence="1">
    <location>
        <begin position="333"/>
        <end position="352"/>
    </location>
</feature>
<dbReference type="InterPro" id="IPR031599">
    <property type="entry name" value="ABC_tran_2"/>
</dbReference>
<feature type="transmembrane region" description="Helical" evidence="1">
    <location>
        <begin position="387"/>
        <end position="409"/>
    </location>
</feature>